<name>A0A8C4Y6W6_9SAUR</name>
<dbReference type="Proteomes" id="UP000694390">
    <property type="component" value="Chromosome 10"/>
</dbReference>
<evidence type="ECO:0000313" key="1">
    <source>
        <dbReference type="Ensembl" id="ENSGEVP00005021020.1"/>
    </source>
</evidence>
<protein>
    <submittedName>
        <fullName evidence="1">Uncharacterized protein</fullName>
    </submittedName>
</protein>
<evidence type="ECO:0000313" key="2">
    <source>
        <dbReference type="Proteomes" id="UP000694390"/>
    </source>
</evidence>
<reference evidence="1" key="3">
    <citation type="submission" date="2025-09" db="UniProtKB">
        <authorList>
            <consortium name="Ensembl"/>
        </authorList>
    </citation>
    <scope>IDENTIFICATION</scope>
</reference>
<dbReference type="AlphaFoldDB" id="A0A8C4Y6W6"/>
<proteinExistence type="predicted"/>
<keyword evidence="2" id="KW-1185">Reference proteome</keyword>
<reference evidence="1" key="1">
    <citation type="submission" date="2019-06" db="EMBL/GenBank/DDBJ databases">
        <title>G10K-VGP Goodes thornscrub tortoise genome, primary haplotype.</title>
        <authorList>
            <person name="Murphy B."/>
            <person name="Edwards T."/>
            <person name="Rhie A."/>
            <person name="Koren S."/>
            <person name="Phillippy A."/>
            <person name="Fedrigo O."/>
            <person name="Haase B."/>
            <person name="Mountcastle J."/>
            <person name="Lewin H."/>
            <person name="Damas J."/>
            <person name="Howe K."/>
            <person name="Formenti G."/>
            <person name="Myers G."/>
            <person name="Durbin R."/>
            <person name="Jarvis E.D."/>
        </authorList>
    </citation>
    <scope>NUCLEOTIDE SEQUENCE [LARGE SCALE GENOMIC DNA]</scope>
</reference>
<reference evidence="1" key="2">
    <citation type="submission" date="2025-08" db="UniProtKB">
        <authorList>
            <consortium name="Ensembl"/>
        </authorList>
    </citation>
    <scope>IDENTIFICATION</scope>
</reference>
<dbReference type="Ensembl" id="ENSGEVT00005022075.1">
    <property type="protein sequence ID" value="ENSGEVP00005021020.1"/>
    <property type="gene ID" value="ENSGEVG00005014912.1"/>
</dbReference>
<accession>A0A8C4Y6W6</accession>
<organism evidence="1 2">
    <name type="scientific">Gopherus evgoodei</name>
    <name type="common">Goodes thornscrub tortoise</name>
    <dbReference type="NCBI Taxonomy" id="1825980"/>
    <lineage>
        <taxon>Eukaryota</taxon>
        <taxon>Metazoa</taxon>
        <taxon>Chordata</taxon>
        <taxon>Craniata</taxon>
        <taxon>Vertebrata</taxon>
        <taxon>Euteleostomi</taxon>
        <taxon>Archelosauria</taxon>
        <taxon>Testudinata</taxon>
        <taxon>Testudines</taxon>
        <taxon>Cryptodira</taxon>
        <taxon>Durocryptodira</taxon>
        <taxon>Testudinoidea</taxon>
        <taxon>Testudinidae</taxon>
        <taxon>Gopherus</taxon>
    </lineage>
</organism>
<sequence length="50" mass="6013">QLYFKNKSLPLLENDQYAVDHKHAFVTGKNTILKYHKYGTYIFHFIIILQ</sequence>